<evidence type="ECO:0000313" key="2">
    <source>
        <dbReference type="EMBL" id="RAJ08428.1"/>
    </source>
</evidence>
<feature type="transmembrane region" description="Helical" evidence="1">
    <location>
        <begin position="196"/>
        <end position="213"/>
    </location>
</feature>
<feature type="transmembrane region" description="Helical" evidence="1">
    <location>
        <begin position="324"/>
        <end position="340"/>
    </location>
</feature>
<protein>
    <submittedName>
        <fullName evidence="2">Uncharacterized protein</fullName>
    </submittedName>
</protein>
<keyword evidence="1" id="KW-1133">Transmembrane helix</keyword>
<organism evidence="2 3">
    <name type="scientific">Chitinophaga skermanii</name>
    <dbReference type="NCBI Taxonomy" id="331697"/>
    <lineage>
        <taxon>Bacteria</taxon>
        <taxon>Pseudomonadati</taxon>
        <taxon>Bacteroidota</taxon>
        <taxon>Chitinophagia</taxon>
        <taxon>Chitinophagales</taxon>
        <taxon>Chitinophagaceae</taxon>
        <taxon>Chitinophaga</taxon>
    </lineage>
</organism>
<feature type="transmembrane region" description="Helical" evidence="1">
    <location>
        <begin position="131"/>
        <end position="153"/>
    </location>
</feature>
<feature type="transmembrane region" description="Helical" evidence="1">
    <location>
        <begin position="54"/>
        <end position="80"/>
    </location>
</feature>
<keyword evidence="3" id="KW-1185">Reference proteome</keyword>
<accession>A0A327QX98</accession>
<evidence type="ECO:0000313" key="3">
    <source>
        <dbReference type="Proteomes" id="UP000249547"/>
    </source>
</evidence>
<evidence type="ECO:0000256" key="1">
    <source>
        <dbReference type="SAM" id="Phobius"/>
    </source>
</evidence>
<dbReference type="Proteomes" id="UP000249547">
    <property type="component" value="Unassembled WGS sequence"/>
</dbReference>
<dbReference type="OrthoDB" id="630586at2"/>
<feature type="transmembrane region" description="Helical" evidence="1">
    <location>
        <begin position="225"/>
        <end position="244"/>
    </location>
</feature>
<keyword evidence="1" id="KW-0812">Transmembrane</keyword>
<feature type="transmembrane region" description="Helical" evidence="1">
    <location>
        <begin position="101"/>
        <end position="125"/>
    </location>
</feature>
<feature type="transmembrane region" description="Helical" evidence="1">
    <location>
        <begin position="265"/>
        <end position="285"/>
    </location>
</feature>
<dbReference type="EMBL" id="QLLL01000002">
    <property type="protein sequence ID" value="RAJ08428.1"/>
    <property type="molecule type" value="Genomic_DNA"/>
</dbReference>
<name>A0A327QX98_9BACT</name>
<feature type="transmembrane region" description="Helical" evidence="1">
    <location>
        <begin position="297"/>
        <end position="317"/>
    </location>
</feature>
<proteinExistence type="predicted"/>
<keyword evidence="1" id="KW-0472">Membrane</keyword>
<reference evidence="2 3" key="1">
    <citation type="submission" date="2018-06" db="EMBL/GenBank/DDBJ databases">
        <title>Genomic Encyclopedia of Archaeal and Bacterial Type Strains, Phase II (KMG-II): from individual species to whole genera.</title>
        <authorList>
            <person name="Goeker M."/>
        </authorList>
    </citation>
    <scope>NUCLEOTIDE SEQUENCE [LARGE SCALE GENOMIC DNA]</scope>
    <source>
        <strain evidence="2 3">DSM 23857</strain>
    </source>
</reference>
<sequence length="373" mass="44090">MSTLLPILRKVLQFQFYKQHAGFFFLAFMLLFGLIDASQIVGYHVSLMRGMASTPWLCGLALLGWTLYSLKINFFTRQLLRSEGSMFLLNLQACSPATRWWIFWVSHVEMMLPVIVYTWVASVVFVADKTYGILILFLLYPFVLCTISAYLYVRQLMGVLEEKELGFIDRISRLKIFQLRSYYFVLLKQMLHERKLALFIAKVGSFGILYIAFTLNETNFEKGEFFILYHIIISAHAVIIYYMVQFLENKLAGLRQWPLHYWQRFTIAAIPCFILLLPEMVYMILHGQHMFTLPEIGGIYFFSAAQLCVFFSLLYLPRMNMDRYLVYLFTIFAFSIFMMLLKMYWLYGVVELLLAITIYRLRFERFEQPEGEK</sequence>
<feature type="transmembrane region" description="Helical" evidence="1">
    <location>
        <begin position="21"/>
        <end position="42"/>
    </location>
</feature>
<dbReference type="AlphaFoldDB" id="A0A327QX98"/>
<comment type="caution">
    <text evidence="2">The sequence shown here is derived from an EMBL/GenBank/DDBJ whole genome shotgun (WGS) entry which is preliminary data.</text>
</comment>
<dbReference type="RefSeq" id="WP_111596580.1">
    <property type="nucleotide sequence ID" value="NZ_QLLL01000002.1"/>
</dbReference>
<gene>
    <name evidence="2" type="ORF">LX64_01079</name>
</gene>